<dbReference type="AlphaFoldDB" id="A0AAF0IB50"/>
<sequence length="232" mass="26609">MKLSKILSSQLFAKWELTVQVLNCISNNRDNTIPRIMKKTGSSYTIIKNIIDELITNGIIAEKKLPESKARGRPPKIYTILKSFEISYPPRKYDILLSYLLSYFKSKTNLNLPQILGEIGAQMAAEKIFELKKQNIKINSISDLAEILKKDLEKENITHEVNLYDNSLEIKIYSCIFKKVAAEFFPLICILHENYYSKLLEEALNLKSNITHLSYLSKNDSGCTFLLTPLKP</sequence>
<evidence type="ECO:0000313" key="1">
    <source>
        <dbReference type="EMBL" id="WEU40403.1"/>
    </source>
</evidence>
<evidence type="ECO:0000313" key="2">
    <source>
        <dbReference type="Proteomes" id="UP000186851"/>
    </source>
</evidence>
<accession>A0AAF0IB50</accession>
<organism evidence="1 2">
    <name type="scientific">Odinarchaeota yellowstonii (strain LCB_4)</name>
    <dbReference type="NCBI Taxonomy" id="1841599"/>
    <lineage>
        <taxon>Archaea</taxon>
        <taxon>Promethearchaeati</taxon>
        <taxon>Candidatus Odinarchaeota</taxon>
        <taxon>Candidatus Odinarchaeia</taxon>
        <taxon>Candidatus Odinarchaeales</taxon>
        <taxon>Candidatus Odinarchaeaceae</taxon>
        <taxon>Candidatus Odinarchaeum</taxon>
    </lineage>
</organism>
<name>A0AAF0IB50_ODILC</name>
<gene>
    <name evidence="1" type="ORF">OdinLCB4_000260</name>
</gene>
<reference evidence="1" key="2">
    <citation type="journal article" date="2022" name="Nat. Microbiol.">
        <title>A closed Candidatus Odinarchaeum chromosome exposes Asgard archaeal viruses.</title>
        <authorList>
            <person name="Tamarit D."/>
            <person name="Caceres E.F."/>
            <person name="Krupovic M."/>
            <person name="Nijland R."/>
            <person name="Eme L."/>
            <person name="Robinson N.P."/>
            <person name="Ettema T.J.G."/>
        </authorList>
    </citation>
    <scope>NUCLEOTIDE SEQUENCE</scope>
    <source>
        <strain evidence="1">LCB_4</strain>
    </source>
</reference>
<dbReference type="InterPro" id="IPR036390">
    <property type="entry name" value="WH_DNA-bd_sf"/>
</dbReference>
<dbReference type="Proteomes" id="UP000186851">
    <property type="component" value="Chromosome"/>
</dbReference>
<dbReference type="Gene3D" id="1.10.10.10">
    <property type="entry name" value="Winged helix-like DNA-binding domain superfamily/Winged helix DNA-binding domain"/>
    <property type="match status" value="1"/>
</dbReference>
<dbReference type="SUPFAM" id="SSF46785">
    <property type="entry name" value="Winged helix' DNA-binding domain"/>
    <property type="match status" value="1"/>
</dbReference>
<dbReference type="EMBL" id="CP091871">
    <property type="protein sequence ID" value="WEU40403.1"/>
    <property type="molecule type" value="Genomic_DNA"/>
</dbReference>
<proteinExistence type="predicted"/>
<dbReference type="InterPro" id="IPR036388">
    <property type="entry name" value="WH-like_DNA-bd_sf"/>
</dbReference>
<dbReference type="KEGG" id="oyw:OdinLCB4_000260"/>
<protein>
    <submittedName>
        <fullName evidence="1">Uncharacterized protein</fullName>
    </submittedName>
</protein>
<reference evidence="1" key="1">
    <citation type="journal article" date="2017" name="Nature">
        <title>Asgard archaea illuminate the origin of eukaryotic cellular complexity.</title>
        <authorList>
            <person name="Zaremba-Niedzwiedzka K."/>
            <person name="Caceres E.F."/>
            <person name="Saw J.H."/>
            <person name="Backstrom D."/>
            <person name="Juzokaite L."/>
            <person name="Vancaester E."/>
            <person name="Seitz K.W."/>
            <person name="Anantharaman K."/>
            <person name="Starnawski P."/>
            <person name="Kjeldsen K.U."/>
            <person name="Scott M.B."/>
            <person name="Nunoura T."/>
            <person name="Banfield J.F."/>
            <person name="Schramm A."/>
            <person name="Baker B.J."/>
            <person name="Spang A."/>
            <person name="Ettema T.J.G."/>
        </authorList>
    </citation>
    <scope>NUCLEOTIDE SEQUENCE</scope>
    <source>
        <strain evidence="1">LCB_4</strain>
    </source>
</reference>